<feature type="non-terminal residue" evidence="1">
    <location>
        <position position="1"/>
    </location>
</feature>
<sequence length="134" mass="16027">EIANKNETFYKGTANYFYSSSWNWFEAWNGGWWEDIYRANDGYLYDYMLNYDSDERKEKYGVCSVCKMFNTSYKWCKSCDSKLLSQSWTSCGNKELDEIIRDTDERQFLEDAETTKHPNQMYTSKFIDTQAITK</sequence>
<comment type="caution">
    <text evidence="1">The sequence shown here is derived from an EMBL/GenBank/DDBJ whole genome shotgun (WGS) entry which is preliminary data.</text>
</comment>
<proteinExistence type="predicted"/>
<dbReference type="Proteomes" id="UP000789405">
    <property type="component" value="Unassembled WGS sequence"/>
</dbReference>
<gene>
    <name evidence="1" type="ORF">DERYTH_LOCUS6998</name>
</gene>
<protein>
    <submittedName>
        <fullName evidence="1">11086_t:CDS:1</fullName>
    </submittedName>
</protein>
<evidence type="ECO:0000313" key="1">
    <source>
        <dbReference type="EMBL" id="CAG8587489.1"/>
    </source>
</evidence>
<keyword evidence="2" id="KW-1185">Reference proteome</keyword>
<name>A0A9N9GA19_9GLOM</name>
<organism evidence="1 2">
    <name type="scientific">Dentiscutata erythropus</name>
    <dbReference type="NCBI Taxonomy" id="1348616"/>
    <lineage>
        <taxon>Eukaryota</taxon>
        <taxon>Fungi</taxon>
        <taxon>Fungi incertae sedis</taxon>
        <taxon>Mucoromycota</taxon>
        <taxon>Glomeromycotina</taxon>
        <taxon>Glomeromycetes</taxon>
        <taxon>Diversisporales</taxon>
        <taxon>Gigasporaceae</taxon>
        <taxon>Dentiscutata</taxon>
    </lineage>
</organism>
<reference evidence="1" key="1">
    <citation type="submission" date="2021-06" db="EMBL/GenBank/DDBJ databases">
        <authorList>
            <person name="Kallberg Y."/>
            <person name="Tangrot J."/>
            <person name="Rosling A."/>
        </authorList>
    </citation>
    <scope>NUCLEOTIDE SEQUENCE</scope>
    <source>
        <strain evidence="1">MA453B</strain>
    </source>
</reference>
<dbReference type="EMBL" id="CAJVPY010003286">
    <property type="protein sequence ID" value="CAG8587489.1"/>
    <property type="molecule type" value="Genomic_DNA"/>
</dbReference>
<dbReference type="AlphaFoldDB" id="A0A9N9GA19"/>
<evidence type="ECO:0000313" key="2">
    <source>
        <dbReference type="Proteomes" id="UP000789405"/>
    </source>
</evidence>
<accession>A0A9N9GA19</accession>